<dbReference type="EMBL" id="OW970317">
    <property type="protein sequence ID" value="CAH6374342.1"/>
    <property type="molecule type" value="Genomic_DNA"/>
</dbReference>
<reference evidence="1" key="1">
    <citation type="submission" date="2022-05" db="EMBL/GenBank/DDBJ databases">
        <authorList>
            <person name="Pothier F. J."/>
        </authorList>
    </citation>
    <scope>NUCLEOTIDE SEQUENCE</scope>
    <source>
        <strain evidence="1">DAPP-PG734</strain>
        <plasmid evidence="1">P2</plasmid>
    </source>
</reference>
<dbReference type="Proteomes" id="UP001158961">
    <property type="component" value="Plasmid P2"/>
</dbReference>
<accession>A0AAN2K7K1</accession>
<evidence type="ECO:0000313" key="2">
    <source>
        <dbReference type="Proteomes" id="UP001158961"/>
    </source>
</evidence>
<dbReference type="InterPro" id="IPR011990">
    <property type="entry name" value="TPR-like_helical_dom_sf"/>
</dbReference>
<dbReference type="SUPFAM" id="SSF52467">
    <property type="entry name" value="DHS-like NAD/FAD-binding domain"/>
    <property type="match status" value="1"/>
</dbReference>
<dbReference type="InterPro" id="IPR029035">
    <property type="entry name" value="DHS-like_NAD/FAD-binding_dom"/>
</dbReference>
<evidence type="ECO:0000313" key="1">
    <source>
        <dbReference type="EMBL" id="CAH6374342.1"/>
    </source>
</evidence>
<dbReference type="RefSeq" id="WP_031590801.1">
    <property type="nucleotide sequence ID" value="NZ_JNVA01000006.1"/>
</dbReference>
<proteinExistence type="predicted"/>
<dbReference type="AlphaFoldDB" id="A0AAN2K7K1"/>
<organism evidence="1 2">
    <name type="scientific">Enterobacter agglomerans</name>
    <name type="common">Erwinia herbicola</name>
    <name type="synonym">Pantoea agglomerans</name>
    <dbReference type="NCBI Taxonomy" id="549"/>
    <lineage>
        <taxon>Bacteria</taxon>
        <taxon>Pseudomonadati</taxon>
        <taxon>Pseudomonadota</taxon>
        <taxon>Gammaproteobacteria</taxon>
        <taxon>Enterobacterales</taxon>
        <taxon>Erwiniaceae</taxon>
        <taxon>Pantoea</taxon>
        <taxon>Pantoea agglomerans group</taxon>
    </lineage>
</organism>
<geneLocation type="plasmid" evidence="1 2">
    <name>P2</name>
</geneLocation>
<keyword evidence="1" id="KW-0614">Plasmid</keyword>
<dbReference type="Gene3D" id="1.25.40.10">
    <property type="entry name" value="Tetratricopeptide repeat domain"/>
    <property type="match status" value="2"/>
</dbReference>
<gene>
    <name evidence="1" type="ORF">DAPPPG734_23720</name>
</gene>
<dbReference type="SUPFAM" id="SSF81901">
    <property type="entry name" value="HCP-like"/>
    <property type="match status" value="1"/>
</dbReference>
<dbReference type="Pfam" id="PF13289">
    <property type="entry name" value="SIR2_2"/>
    <property type="match status" value="1"/>
</dbReference>
<protein>
    <submittedName>
        <fullName evidence="1">SIR2 family protein</fullName>
    </submittedName>
</protein>
<sequence length="869" mass="101010">MKISDLIEQMPSKRRTLKDLATYIKTKSGNSPNYSMFLGAGASVTSGISSGTQLVDEWRKEIYELSSSCTFTDVKTARQYLIDKESSWYDPTNEYSSLFQKKFDLPSQRRRFVEKQVDSKLPSIGYSYLVSLFQSAYLDTVFTTNFDDLINEAFYQFSRERPTLCAHDSSIKGVSVNSSRPKIIKVHGDYLFDSIKSTLNETEFLEINTREKLIEFTKKYGMIFIGYAGNDRSIIDVLNYLLRQDEFLGNGIYWCIRKDDEINPDLHKILKRERVYYVEIDGFDEALAELHYCIIGEGLSLESNFKSTKRESMLANFIEDYYKLSQNSYICQDIDKLKNHTNRLDISNLINELSSENYVNTTGFTEVDFRNLLSLDMLMKNKKFDEAEKEAIKSLSLCSSDDLKNSYLSRLIAIYHQQEKYELALEQAEIIIEMDEFSVKNNLRKLSLLRDSIKKMEFITILLDKFKYSCDIKNQYVLESLNHRSSKNFKNDVNLDNLMKKLELSLNINPSLENMAWELTQKTLEAIKSTTDNGKEYKEELNKIIDKMSQKNPHHINTLEMRMKSCINDADIDKAIILLKELDEIYKISSHKKRESLFELMISINRKLPSFRNRDKAIECSKDLLEKYKYKFDKSESALTHLFKAEYLVTYDRDLKLAKESIIEAMEFDDVYNWAQSCLDILMYDNPDIDSGEKLLEKCKPEIADSSYYLMKSQISVELKDFEEANIFIEKSLSSELNYDDFLINKSYIYLHEDANQKVLNLLTKEISELAPGSAKEALIINRELANKRSSGKVNKIDIQNVVGRDKKGPASVAAHILLDEEIPARRLLEEIINNDFSYYYTFMRWPVIPNKYLDKYSASCFVSDKMTA</sequence>
<name>A0AAN2K7K1_ENTAG</name>
<dbReference type="Gene3D" id="3.40.50.1220">
    <property type="entry name" value="TPP-binding domain"/>
    <property type="match status" value="1"/>
</dbReference>